<feature type="compositionally biased region" description="Polar residues" evidence="2">
    <location>
        <begin position="28"/>
        <end position="43"/>
    </location>
</feature>
<feature type="region of interest" description="Disordered" evidence="2">
    <location>
        <begin position="251"/>
        <end position="271"/>
    </location>
</feature>
<feature type="region of interest" description="Disordered" evidence="2">
    <location>
        <begin position="892"/>
        <end position="921"/>
    </location>
</feature>
<feature type="compositionally biased region" description="Low complexity" evidence="2">
    <location>
        <begin position="46"/>
        <end position="59"/>
    </location>
</feature>
<name>A0A0V0QPZ8_PSEPJ</name>
<evidence type="ECO:0000256" key="3">
    <source>
        <dbReference type="SAM" id="Phobius"/>
    </source>
</evidence>
<feature type="compositionally biased region" description="Polar residues" evidence="2">
    <location>
        <begin position="1"/>
        <end position="20"/>
    </location>
</feature>
<comment type="caution">
    <text evidence="4">The sequence shown here is derived from an EMBL/GenBank/DDBJ whole genome shotgun (WGS) entry which is preliminary data.</text>
</comment>
<evidence type="ECO:0000256" key="2">
    <source>
        <dbReference type="SAM" id="MobiDB-lite"/>
    </source>
</evidence>
<feature type="coiled-coil region" evidence="1">
    <location>
        <begin position="59"/>
        <end position="89"/>
    </location>
</feature>
<dbReference type="Proteomes" id="UP000054937">
    <property type="component" value="Unassembled WGS sequence"/>
</dbReference>
<dbReference type="EMBL" id="LDAU01000121">
    <property type="protein sequence ID" value="KRX04122.1"/>
    <property type="molecule type" value="Genomic_DNA"/>
</dbReference>
<keyword evidence="3" id="KW-1133">Transmembrane helix</keyword>
<gene>
    <name evidence="4" type="ORF">PPERSA_08337</name>
</gene>
<accession>A0A0V0QPZ8</accession>
<evidence type="ECO:0000313" key="4">
    <source>
        <dbReference type="EMBL" id="KRX04122.1"/>
    </source>
</evidence>
<feature type="transmembrane region" description="Helical" evidence="3">
    <location>
        <begin position="727"/>
        <end position="749"/>
    </location>
</feature>
<keyword evidence="1" id="KW-0175">Coiled coil</keyword>
<reference evidence="4 5" key="1">
    <citation type="journal article" date="2015" name="Sci. Rep.">
        <title>Genome of the facultative scuticociliatosis pathogen Pseudocohnilembus persalinus provides insight into its virulence through horizontal gene transfer.</title>
        <authorList>
            <person name="Xiong J."/>
            <person name="Wang G."/>
            <person name="Cheng J."/>
            <person name="Tian M."/>
            <person name="Pan X."/>
            <person name="Warren A."/>
            <person name="Jiang C."/>
            <person name="Yuan D."/>
            <person name="Miao W."/>
        </authorList>
    </citation>
    <scope>NUCLEOTIDE SEQUENCE [LARGE SCALE GENOMIC DNA]</scope>
    <source>
        <strain evidence="4">36N120E</strain>
    </source>
</reference>
<feature type="region of interest" description="Disordered" evidence="2">
    <location>
        <begin position="128"/>
        <end position="158"/>
    </location>
</feature>
<feature type="transmembrane region" description="Helical" evidence="3">
    <location>
        <begin position="340"/>
        <end position="366"/>
    </location>
</feature>
<dbReference type="InParanoid" id="A0A0V0QPZ8"/>
<feature type="transmembrane region" description="Helical" evidence="3">
    <location>
        <begin position="633"/>
        <end position="654"/>
    </location>
</feature>
<evidence type="ECO:0008006" key="6">
    <source>
        <dbReference type="Google" id="ProtNLM"/>
    </source>
</evidence>
<dbReference type="PANTHER" id="PTHR34491:SF166">
    <property type="entry name" value="TRANSLIN-ASSOCIATED FACTOR X-INTERACTING PROTEIN 1 N-TERMINAL DOMAIN-CONTAINING PROTEIN"/>
    <property type="match status" value="1"/>
</dbReference>
<feature type="compositionally biased region" description="Basic and acidic residues" evidence="2">
    <location>
        <begin position="258"/>
        <end position="271"/>
    </location>
</feature>
<feature type="transmembrane region" description="Helical" evidence="3">
    <location>
        <begin position="772"/>
        <end position="790"/>
    </location>
</feature>
<organism evidence="4 5">
    <name type="scientific">Pseudocohnilembus persalinus</name>
    <name type="common">Ciliate</name>
    <dbReference type="NCBI Taxonomy" id="266149"/>
    <lineage>
        <taxon>Eukaryota</taxon>
        <taxon>Sar</taxon>
        <taxon>Alveolata</taxon>
        <taxon>Ciliophora</taxon>
        <taxon>Intramacronucleata</taxon>
        <taxon>Oligohymenophorea</taxon>
        <taxon>Scuticociliatia</taxon>
        <taxon>Philasterida</taxon>
        <taxon>Pseudocohnilembidae</taxon>
        <taxon>Pseudocohnilembus</taxon>
    </lineage>
</organism>
<keyword evidence="3" id="KW-0812">Transmembrane</keyword>
<keyword evidence="5" id="KW-1185">Reference proteome</keyword>
<evidence type="ECO:0000256" key="1">
    <source>
        <dbReference type="SAM" id="Coils"/>
    </source>
</evidence>
<feature type="coiled-coil region" evidence="1">
    <location>
        <begin position="509"/>
        <end position="543"/>
    </location>
</feature>
<feature type="region of interest" description="Disordered" evidence="2">
    <location>
        <begin position="1"/>
        <end position="59"/>
    </location>
</feature>
<dbReference type="PANTHER" id="PTHR34491">
    <property type="entry name" value="A-TYPE INCLUSION PROTEIN, PUTATIVE-RELATED"/>
    <property type="match status" value="1"/>
</dbReference>
<feature type="transmembrane region" description="Helical" evidence="3">
    <location>
        <begin position="605"/>
        <end position="627"/>
    </location>
</feature>
<proteinExistence type="predicted"/>
<protein>
    <recommendedName>
        <fullName evidence="6">Transmembrane protein</fullName>
    </recommendedName>
</protein>
<feature type="transmembrane region" description="Helical" evidence="3">
    <location>
        <begin position="411"/>
        <end position="430"/>
    </location>
</feature>
<feature type="compositionally biased region" description="Low complexity" evidence="2">
    <location>
        <begin position="899"/>
        <end position="921"/>
    </location>
</feature>
<feature type="transmembrane region" description="Helical" evidence="3">
    <location>
        <begin position="310"/>
        <end position="328"/>
    </location>
</feature>
<evidence type="ECO:0000313" key="5">
    <source>
        <dbReference type="Proteomes" id="UP000054937"/>
    </source>
</evidence>
<sequence length="1734" mass="205712">MENKNYHQNQAETNINLNSLSKKKQPESPRNQQSNSEFTSHDSLSNKKNPNHDNNNNQISNSQIQQQEYQQQLQEFKQKQEQLQQINSQIYDTKSNKQLSVIIVPRKSNHFLKKTQSQGNINQQLNIKQPQHQPQPQPQPQSQPQQVSQSEIKEQSESSFHFAYSPTEKQHNKNDILIEEHQNPDKNLALLNNQRQISRSLFKEMQIQQELLENQDSKRNLNNNKVQNTDFFKINQKKQQINQSDQIFNTEKSQTIKNKTEQEENQKDTYQEGEKGTIAALAVILDINLLQELNTFKNNQEANGYWDYQYYVMLFVFLFTCLIGHYLGNQQPESDIYPKYSIIQFFFRFFGLVGLSPIIYLFYSSFARKGFQNFDNYCMLQLGPRKWWAHWQSIISTFVSSHFMYTTSTHSNWVVVGFIINCVNAMLAFIEYQGYDDQKDVDHVNCEECQCLGDDNMNQNFQNPYKFDLYLLKCKNCKQFIDIEQDFYYCGCPKHLICFHLQCFKIYKTQKERKIQTELEQKNQKAQEKMQKQLSKLSVQEEKQYFKQKKKTNPNIQIAEKIGNSVRQRVQKSNNSISKKGSTALILIEKSSFTSASPTRLTYDFFIWNTILMMSVLSFPYFFIILFKRKNNIRPVTLLIFYTFYYSQILRLPFRKYKILEYNRKILIMDYLKKKQFKIGQKIQESATIQSQIKNIKESLEFDQMKSLIDYINFEIIIGNLSKAVSFLGYFPAIWRIGELIVLFSFVFLDDYGSMISDASQNQVRVITDMAIGWNFISLVCLFISIFHFYEIQKRINRINTSWKSDKKNNPIRNHYKKLAKKELNKRKEQLLDFLSCGDEELKQQLLIIYQEVQGSHSQFQKFQVINQSLSVIIAKQIKNLNQENEEVPLKDDQDYDLPQNSSPSYSQNQNNLDKDNLNQNLNNQQGKQKIIQYEDKFNGLKNKFIEKQVKNQNSDGSLNININNGIKYNKNNLQEVELYDFTQDNENSDQSNNLIDNANSFLQKNQNKYQFQEKLNDYNKNSFKTNFLQQQLQKWDKKKPNTETAPMLNHDTNYRIYPPYICVCRNCQAYKQLQDKPGKDLSIFSNLSELQENFGPLLATINTDKNIKNQGEFLYLCNQLENINTVTNTQNQKLPPFRLKSKNLENSGTIIQNYQEFNILLDKRKLDPIWDKISHFQSTNYIVNREDLVYRFNFDQEQKKSIFRRAQEQIQKNTIFGYQQSKQFKEDMEYENHLRKNNLDSYLGFIVNKIHHYIEYHQQLKIIRATFHFVIDHLDNILLSDVKDLAIFNVHSIEFKDYFQFYKQNYSPEEQIEFLNDLQKLKQQSEQKAEQNVSKLNQKPDTNSATYKKMSNILNKNTGLILNQIDKIEEIRVKLEKREEKAQTSKSFKQINDKSPFDFYELINLHPKKDMLRFRDKGHLLNNFDSESKRFEREMKFLEYKQKSKFDEQKKSAIIDIRDTFQKRQQEDHDIYLKNNNLQPEIWSYNKKKTAHNNNNNYKSKSQQKIKLLTNSSFDDKNQNQNLIQQEQQYPILRYQSAQDKILQPQKITLKKLQSAESAISNVKSKVQEQSKYNINNNMQTIISERSYQDEHLQKIKSDEQIDSEIQKIIEKNKQEYENNDDNNIYNNNNLNFNFTDRLTCNSDIQIKKASLTKMKSSSSFFSDCPNFKRENPVLKKGENDYKLQSSINLQKFMTAKQNHSKTPNHFRKNSQFQPAGEYYENALPIILQLNQA</sequence>
<keyword evidence="3" id="KW-0472">Membrane</keyword>